<proteinExistence type="predicted"/>
<reference evidence="1 2" key="1">
    <citation type="journal article" date="2019" name="Syst. Appl. Microbiol.">
        <title>Oenococcus sicerae sp. nov., isolated from French cider.</title>
        <authorList>
            <person name="Cousin F.J."/>
            <person name="Le Guellec R."/>
            <person name="Chagnot C."/>
            <person name="Goux D."/>
            <person name="Dalmasso M."/>
            <person name="Laplace J.M."/>
            <person name="Cretenet M."/>
        </authorList>
    </citation>
    <scope>NUCLEOTIDE SEQUENCE [LARGE SCALE GENOMIC DNA]</scope>
    <source>
        <strain evidence="1 2">UCMA 15228</strain>
    </source>
</reference>
<evidence type="ECO:0000313" key="2">
    <source>
        <dbReference type="Proteomes" id="UP000286907"/>
    </source>
</evidence>
<dbReference type="Proteomes" id="UP000286907">
    <property type="component" value="Chromosome"/>
</dbReference>
<gene>
    <name evidence="1" type="ORF">DLJ48_01570</name>
</gene>
<accession>A0ABX5QKR9</accession>
<dbReference type="RefSeq" id="WP_128685300.1">
    <property type="nucleotide sequence ID" value="NZ_CP029684.2"/>
</dbReference>
<keyword evidence="2" id="KW-1185">Reference proteome</keyword>
<sequence>MAVSSNENDFDGLSQDTQLALLVITMFDGRPFMGTHYAVYMGTPSVIVIDDYGEEIGDWMDHSVRILDNHNGTFNFYQPVSSTDNADANASNTQWKYYKTVNVQDLVSSYD</sequence>
<protein>
    <submittedName>
        <fullName evidence="1">Uncharacterized protein</fullName>
    </submittedName>
</protein>
<dbReference type="EMBL" id="CP029684">
    <property type="protein sequence ID" value="QAS69305.1"/>
    <property type="molecule type" value="Genomic_DNA"/>
</dbReference>
<evidence type="ECO:0000313" key="1">
    <source>
        <dbReference type="EMBL" id="QAS69305.1"/>
    </source>
</evidence>
<organism evidence="1 2">
    <name type="scientific">Oenococcus sicerae</name>
    <dbReference type="NCBI Taxonomy" id="2203724"/>
    <lineage>
        <taxon>Bacteria</taxon>
        <taxon>Bacillati</taxon>
        <taxon>Bacillota</taxon>
        <taxon>Bacilli</taxon>
        <taxon>Lactobacillales</taxon>
        <taxon>Lactobacillaceae</taxon>
        <taxon>Oenococcus</taxon>
    </lineage>
</organism>
<name>A0ABX5QKR9_9LACO</name>